<keyword evidence="1" id="KW-0472">Membrane</keyword>
<keyword evidence="1" id="KW-1133">Transmembrane helix</keyword>
<dbReference type="PANTHER" id="PTHR33512:SF14">
    <property type="entry name" value="EXPRESSED PROTEIN"/>
    <property type="match status" value="1"/>
</dbReference>
<organism evidence="3 4">
    <name type="scientific">Papaver somniferum</name>
    <name type="common">Opium poppy</name>
    <dbReference type="NCBI Taxonomy" id="3469"/>
    <lineage>
        <taxon>Eukaryota</taxon>
        <taxon>Viridiplantae</taxon>
        <taxon>Streptophyta</taxon>
        <taxon>Embryophyta</taxon>
        <taxon>Tracheophyta</taxon>
        <taxon>Spermatophyta</taxon>
        <taxon>Magnoliopsida</taxon>
        <taxon>Ranunculales</taxon>
        <taxon>Papaveraceae</taxon>
        <taxon>Papaveroideae</taxon>
        <taxon>Papaver</taxon>
    </lineage>
</organism>
<dbReference type="AlphaFoldDB" id="A0A4Y7KZV6"/>
<dbReference type="Gramene" id="RZC77920">
    <property type="protein sequence ID" value="RZC77920"/>
    <property type="gene ID" value="C5167_002100"/>
</dbReference>
<keyword evidence="1" id="KW-0812">Transmembrane</keyword>
<dbReference type="GO" id="GO:0016020">
    <property type="term" value="C:membrane"/>
    <property type="evidence" value="ECO:0007669"/>
    <property type="project" value="TreeGrafter"/>
</dbReference>
<keyword evidence="2" id="KW-0732">Signal</keyword>
<protein>
    <recommendedName>
        <fullName evidence="5">Malectin-like domain-containing protein</fullName>
    </recommendedName>
</protein>
<sequence>MGLYGSLLMLLLLLPLMLSVKIQAQSSESPSTSARSLDRLLQDYAYRAFINPKTGLPYDGEVPSNLTGIKISALRLRSGSLYKRGVDNYKEFEIPVGVTEKPYAERLVLVYQNLGNWSLSYYPLPGYTFLAPVLGLLAYDARNLTATNLPELNLTASDKPILIKFQDVNSVPIGSTPKCVSFDLQGSPLFSNVVSENVCSTFTQGHFSIVIASVAPAPAPVTPSPPRPKIGGGKKNNSRIWKIVGSVIGGVALLVLLCFLVTCISRYNKRKKIQQMETAAEVGEALHMTSIRDTRAPTAMGTRTQPVLEHEYVP</sequence>
<dbReference type="PANTHER" id="PTHR33512">
    <property type="entry name" value="PROTEIN, PUTATIVE (DUF1191)-RELATED"/>
    <property type="match status" value="1"/>
</dbReference>
<accession>A0A4Y7KZV6</accession>
<evidence type="ECO:0000256" key="1">
    <source>
        <dbReference type="SAM" id="Phobius"/>
    </source>
</evidence>
<dbReference type="Pfam" id="PF06697">
    <property type="entry name" value="DUF1191"/>
    <property type="match status" value="1"/>
</dbReference>
<evidence type="ECO:0000256" key="2">
    <source>
        <dbReference type="SAM" id="SignalP"/>
    </source>
</evidence>
<feature type="signal peptide" evidence="2">
    <location>
        <begin position="1"/>
        <end position="24"/>
    </location>
</feature>
<gene>
    <name evidence="3" type="ORF">C5167_002100</name>
</gene>
<keyword evidence="4" id="KW-1185">Reference proteome</keyword>
<evidence type="ECO:0008006" key="5">
    <source>
        <dbReference type="Google" id="ProtNLM"/>
    </source>
</evidence>
<reference evidence="3 4" key="1">
    <citation type="journal article" date="2018" name="Science">
        <title>The opium poppy genome and morphinan production.</title>
        <authorList>
            <person name="Guo L."/>
            <person name="Winzer T."/>
            <person name="Yang X."/>
            <person name="Li Y."/>
            <person name="Ning Z."/>
            <person name="He Z."/>
            <person name="Teodor R."/>
            <person name="Lu Y."/>
            <person name="Bowser T.A."/>
            <person name="Graham I.A."/>
            <person name="Ye K."/>
        </authorList>
    </citation>
    <scope>NUCLEOTIDE SEQUENCE [LARGE SCALE GENOMIC DNA]</scope>
    <source>
        <strain evidence="4">cv. HN1</strain>
        <tissue evidence="3">Leaves</tissue>
    </source>
</reference>
<dbReference type="OMA" id="IQPGNTC"/>
<dbReference type="Proteomes" id="UP000316621">
    <property type="component" value="Chromosome 9"/>
</dbReference>
<proteinExistence type="predicted"/>
<dbReference type="EMBL" id="CM010723">
    <property type="protein sequence ID" value="RZC77920.1"/>
    <property type="molecule type" value="Genomic_DNA"/>
</dbReference>
<dbReference type="STRING" id="3469.A0A4Y7KZV6"/>
<feature type="transmembrane region" description="Helical" evidence="1">
    <location>
        <begin position="243"/>
        <end position="264"/>
    </location>
</feature>
<name>A0A4Y7KZV6_PAPSO</name>
<feature type="chain" id="PRO_5021412350" description="Malectin-like domain-containing protein" evidence="2">
    <location>
        <begin position="25"/>
        <end position="314"/>
    </location>
</feature>
<evidence type="ECO:0000313" key="3">
    <source>
        <dbReference type="EMBL" id="RZC77920.1"/>
    </source>
</evidence>
<dbReference type="InterPro" id="IPR010605">
    <property type="entry name" value="DUF1191"/>
</dbReference>
<dbReference type="OrthoDB" id="1925347at2759"/>
<evidence type="ECO:0000313" key="4">
    <source>
        <dbReference type="Proteomes" id="UP000316621"/>
    </source>
</evidence>